<keyword evidence="5" id="KW-1185">Reference proteome</keyword>
<dbReference type="EMBL" id="RPFW01000010">
    <property type="protein sequence ID" value="TVZ00042.1"/>
    <property type="molecule type" value="Genomic_DNA"/>
</dbReference>
<keyword evidence="1" id="KW-0805">Transcription regulation</keyword>
<dbReference type="AlphaFoldDB" id="A0A6P2BM65"/>
<reference evidence="4 5" key="1">
    <citation type="submission" date="2018-11" db="EMBL/GenBank/DDBJ databases">
        <title>Trebonia kvetii gen.nov., sp.nov., a novel acidophilic actinobacterium, and proposal of the new actinobacterial family Treboniaceae fam. nov.</title>
        <authorList>
            <person name="Rapoport D."/>
            <person name="Sagova-Mareckova M."/>
            <person name="Sedlacek I."/>
            <person name="Provaznik J."/>
            <person name="Kralova S."/>
            <person name="Pavlinic D."/>
            <person name="Benes V."/>
            <person name="Kopecky J."/>
        </authorList>
    </citation>
    <scope>NUCLEOTIDE SEQUENCE [LARGE SCALE GENOMIC DNA]</scope>
    <source>
        <strain evidence="4 5">15Tr583</strain>
    </source>
</reference>
<proteinExistence type="predicted"/>
<comment type="caution">
    <text evidence="4">The sequence shown here is derived from an EMBL/GenBank/DDBJ whole genome shotgun (WGS) entry which is preliminary data.</text>
</comment>
<evidence type="ECO:0000313" key="5">
    <source>
        <dbReference type="Proteomes" id="UP000460272"/>
    </source>
</evidence>
<evidence type="ECO:0000256" key="2">
    <source>
        <dbReference type="ARBA" id="ARBA00023163"/>
    </source>
</evidence>
<dbReference type="InterPro" id="IPR041916">
    <property type="entry name" value="Anti_sigma_zinc_sf"/>
</dbReference>
<dbReference type="InterPro" id="IPR027383">
    <property type="entry name" value="Znf_put"/>
</dbReference>
<sequence length="93" mass="10743">MSFLSGVLRLRPRPRDLACQEVVELVTDYLEGALSAAERRGFERHLAGCPHCTEYLAQMRETIRLTGRLTPDDLTSGMRADFTDLYRRWRAEQ</sequence>
<feature type="domain" description="Putative zinc-finger" evidence="3">
    <location>
        <begin position="19"/>
        <end position="52"/>
    </location>
</feature>
<gene>
    <name evidence="4" type="ORF">EAS64_38870</name>
</gene>
<dbReference type="Pfam" id="PF13490">
    <property type="entry name" value="zf-HC2"/>
    <property type="match status" value="1"/>
</dbReference>
<dbReference type="Proteomes" id="UP000460272">
    <property type="component" value="Unassembled WGS sequence"/>
</dbReference>
<accession>A0A6P2BM65</accession>
<protein>
    <submittedName>
        <fullName evidence="4">Anti-sigma factor</fullName>
    </submittedName>
</protein>
<organism evidence="4 5">
    <name type="scientific">Trebonia kvetii</name>
    <dbReference type="NCBI Taxonomy" id="2480626"/>
    <lineage>
        <taxon>Bacteria</taxon>
        <taxon>Bacillati</taxon>
        <taxon>Actinomycetota</taxon>
        <taxon>Actinomycetes</taxon>
        <taxon>Streptosporangiales</taxon>
        <taxon>Treboniaceae</taxon>
        <taxon>Trebonia</taxon>
    </lineage>
</organism>
<dbReference type="Gene3D" id="1.10.10.1320">
    <property type="entry name" value="Anti-sigma factor, zinc-finger domain"/>
    <property type="match status" value="1"/>
</dbReference>
<evidence type="ECO:0000256" key="1">
    <source>
        <dbReference type="ARBA" id="ARBA00023015"/>
    </source>
</evidence>
<evidence type="ECO:0000259" key="3">
    <source>
        <dbReference type="Pfam" id="PF13490"/>
    </source>
</evidence>
<dbReference type="RefSeq" id="WP_145861569.1">
    <property type="nucleotide sequence ID" value="NZ_RPFW01000010.1"/>
</dbReference>
<dbReference type="OrthoDB" id="129419at2"/>
<evidence type="ECO:0000313" key="4">
    <source>
        <dbReference type="EMBL" id="TVZ00042.1"/>
    </source>
</evidence>
<keyword evidence="2" id="KW-0804">Transcription</keyword>
<name>A0A6P2BM65_9ACTN</name>